<protein>
    <submittedName>
        <fullName evidence="1">Uncharacterized protein</fullName>
    </submittedName>
</protein>
<organism evidence="1">
    <name type="scientific">Rhizophagus irregularis (strain DAOM 181602 / DAOM 197198 / MUCL 43194)</name>
    <name type="common">Arbuscular mycorrhizal fungus</name>
    <name type="synonym">Glomus intraradices</name>
    <dbReference type="NCBI Taxonomy" id="747089"/>
    <lineage>
        <taxon>Eukaryota</taxon>
        <taxon>Fungi</taxon>
        <taxon>Fungi incertae sedis</taxon>
        <taxon>Mucoromycota</taxon>
        <taxon>Glomeromycotina</taxon>
        <taxon>Glomeromycetes</taxon>
        <taxon>Glomerales</taxon>
        <taxon>Glomeraceae</taxon>
        <taxon>Rhizophagus</taxon>
    </lineage>
</organism>
<accession>U9TFW0</accession>
<evidence type="ECO:0000313" key="1">
    <source>
        <dbReference type="EMBL" id="ESA05213.1"/>
    </source>
</evidence>
<reference evidence="1" key="1">
    <citation type="submission" date="2013-07" db="EMBL/GenBank/DDBJ databases">
        <title>The genome of an arbuscular mycorrhizal fungus provides insights into the evolution of the oldest plant symbiosis.</title>
        <authorList>
            <consortium name="DOE Joint Genome Institute"/>
            <person name="Tisserant E."/>
            <person name="Malbreil M."/>
            <person name="Kuo A."/>
            <person name="Kohler A."/>
            <person name="Symeonidi A."/>
            <person name="Balestrini R."/>
            <person name="Charron P."/>
            <person name="Duensing N."/>
            <person name="Frei-dit-Frey N."/>
            <person name="Gianinazzi-Pearson V."/>
            <person name="Gilbert B."/>
            <person name="Handa Y."/>
            <person name="Hijri M."/>
            <person name="Kaul R."/>
            <person name="Kawaguchi M."/>
            <person name="Krajinski F."/>
            <person name="Lammers P."/>
            <person name="Lapierre D."/>
            <person name="Masclaux F.G."/>
            <person name="Murat C."/>
            <person name="Morin E."/>
            <person name="Ndikumana S."/>
            <person name="Pagni M."/>
            <person name="Petitpierre D."/>
            <person name="Requena N."/>
            <person name="Rosikiewicz P."/>
            <person name="Riley R."/>
            <person name="Saito K."/>
            <person name="San Clemente H."/>
            <person name="Shapiro H."/>
            <person name="van Tuinen D."/>
            <person name="Becard G."/>
            <person name="Bonfante P."/>
            <person name="Paszkowski U."/>
            <person name="Shachar-Hill Y."/>
            <person name="Young J.P."/>
            <person name="Sanders I.R."/>
            <person name="Henrissat B."/>
            <person name="Rensing S.A."/>
            <person name="Grigoriev I.V."/>
            <person name="Corradi N."/>
            <person name="Roux C."/>
            <person name="Martin F."/>
        </authorList>
    </citation>
    <scope>NUCLEOTIDE SEQUENCE</scope>
    <source>
        <strain evidence="1">DAOM 197198</strain>
    </source>
</reference>
<dbReference type="AlphaFoldDB" id="U9TFW0"/>
<sequence>MNCDIYKPIQLFLHTFENIEFLLDSVSSNYCYKKFETVYHTDIAEQFHFMLMMAIKSIERVSAAVLTNTKVCDIIQYFQYKKF</sequence>
<proteinExistence type="predicted"/>
<gene>
    <name evidence="1" type="ORF">GLOINDRAFT_35817</name>
</gene>
<dbReference type="HOGENOM" id="CLU_2543759_0_0_1"/>
<dbReference type="EMBL" id="KI293323">
    <property type="protein sequence ID" value="ESA05213.1"/>
    <property type="molecule type" value="Genomic_DNA"/>
</dbReference>
<name>U9TFW0_RHIID</name>